<comment type="catalytic activity">
    <reaction evidence="7">
        <text>[protein-PII]-uridylyl-L-tyrosine + H2O = [protein-PII]-L-tyrosine + UMP + H(+)</text>
        <dbReference type="Rhea" id="RHEA:48600"/>
        <dbReference type="Rhea" id="RHEA-COMP:12147"/>
        <dbReference type="Rhea" id="RHEA-COMP:12148"/>
        <dbReference type="ChEBI" id="CHEBI:15377"/>
        <dbReference type="ChEBI" id="CHEBI:15378"/>
        <dbReference type="ChEBI" id="CHEBI:46858"/>
        <dbReference type="ChEBI" id="CHEBI:57865"/>
        <dbReference type="ChEBI" id="CHEBI:90602"/>
    </reaction>
</comment>
<dbReference type="InterPro" id="IPR010043">
    <property type="entry name" value="UTase/UR"/>
</dbReference>
<keyword evidence="4 7" id="KW-0378">Hydrolase</keyword>
<dbReference type="Pfam" id="PF08335">
    <property type="entry name" value="GlnD_UR_UTase"/>
    <property type="match status" value="1"/>
</dbReference>
<dbReference type="PANTHER" id="PTHR47320">
    <property type="entry name" value="BIFUNCTIONAL URIDYLYLTRANSFERASE/URIDYLYL-REMOVING ENZYME"/>
    <property type="match status" value="1"/>
</dbReference>
<evidence type="ECO:0000256" key="6">
    <source>
        <dbReference type="ARBA" id="ARBA00023268"/>
    </source>
</evidence>
<dbReference type="InterPro" id="IPR003607">
    <property type="entry name" value="HD/PDEase_dom"/>
</dbReference>
<dbReference type="InterPro" id="IPR045865">
    <property type="entry name" value="ACT-like_dom_sf"/>
</dbReference>
<gene>
    <name evidence="7" type="primary">glnD</name>
    <name evidence="10" type="ORF">SRAA_0964</name>
</gene>
<feature type="region of interest" description="Uridylyltransferase" evidence="7">
    <location>
        <begin position="1"/>
        <end position="354"/>
    </location>
</feature>
<keyword evidence="2 7" id="KW-0548">Nucleotidyltransferase</keyword>
<comment type="domain">
    <text evidence="7">Has four distinct domains: an N-terminal nucleotidyltransferase (NT) domain responsible for UTase activity, a central HD domain that encodes UR activity, and two C-terminal ACT domains that seem to have a role in glutamine sensing.</text>
</comment>
<dbReference type="NCBIfam" id="TIGR01693">
    <property type="entry name" value="UTase_glnD"/>
    <property type="match status" value="1"/>
</dbReference>
<dbReference type="RefSeq" id="WP_045531249.1">
    <property type="nucleotide sequence ID" value="NZ_AP014568.1"/>
</dbReference>
<dbReference type="GO" id="GO:0008773">
    <property type="term" value="F:[protein-PII] uridylyltransferase activity"/>
    <property type="evidence" value="ECO:0007669"/>
    <property type="project" value="UniProtKB-UniRule"/>
</dbReference>
<dbReference type="Gene3D" id="1.10.3210.10">
    <property type="entry name" value="Hypothetical protein af1432"/>
    <property type="match status" value="1"/>
</dbReference>
<dbReference type="InterPro" id="IPR002912">
    <property type="entry name" value="ACT_dom"/>
</dbReference>
<dbReference type="Proteomes" id="UP000067461">
    <property type="component" value="Chromosome"/>
</dbReference>
<dbReference type="AlphaFoldDB" id="A0A060NMS9"/>
<dbReference type="InterPro" id="IPR006674">
    <property type="entry name" value="HD_domain"/>
</dbReference>
<dbReference type="OrthoDB" id="9758038at2"/>
<dbReference type="SUPFAM" id="SSF109604">
    <property type="entry name" value="HD-domain/PDEase-like"/>
    <property type="match status" value="1"/>
</dbReference>
<dbReference type="STRING" id="1458425.SRAA_0964"/>
<dbReference type="EC" id="3.1.4.-" evidence="7"/>
<keyword evidence="3" id="KW-0677">Repeat</keyword>
<accession>A0A060NMS9</accession>
<evidence type="ECO:0000256" key="7">
    <source>
        <dbReference type="HAMAP-Rule" id="MF_00277"/>
    </source>
</evidence>
<dbReference type="SUPFAM" id="SSF55021">
    <property type="entry name" value="ACT-like"/>
    <property type="match status" value="2"/>
</dbReference>
<dbReference type="PANTHER" id="PTHR47320:SF1">
    <property type="entry name" value="BIFUNCTIONAL URIDYLYLTRANSFERASE_URIDYLYL-REMOVING ENZYME"/>
    <property type="match status" value="1"/>
</dbReference>
<dbReference type="PROSITE" id="PS51671">
    <property type="entry name" value="ACT"/>
    <property type="match status" value="2"/>
</dbReference>
<dbReference type="InterPro" id="IPR043519">
    <property type="entry name" value="NT_sf"/>
</dbReference>
<proteinExistence type="inferred from homology"/>
<dbReference type="SMART" id="SM00471">
    <property type="entry name" value="HDc"/>
    <property type="match status" value="1"/>
</dbReference>
<evidence type="ECO:0000256" key="2">
    <source>
        <dbReference type="ARBA" id="ARBA00022695"/>
    </source>
</evidence>
<keyword evidence="1 7" id="KW-0808">Transferase</keyword>
<dbReference type="HAMAP" id="MF_00277">
    <property type="entry name" value="PII_uridylyl_transf"/>
    <property type="match status" value="1"/>
</dbReference>
<dbReference type="Gene3D" id="3.30.70.260">
    <property type="match status" value="1"/>
</dbReference>
<comment type="catalytic activity">
    <reaction evidence="7">
        <text>[protein-PII]-L-tyrosine + UTP = [protein-PII]-uridylyl-L-tyrosine + diphosphate</text>
        <dbReference type="Rhea" id="RHEA:13673"/>
        <dbReference type="Rhea" id="RHEA-COMP:12147"/>
        <dbReference type="Rhea" id="RHEA-COMP:12148"/>
        <dbReference type="ChEBI" id="CHEBI:33019"/>
        <dbReference type="ChEBI" id="CHEBI:46398"/>
        <dbReference type="ChEBI" id="CHEBI:46858"/>
        <dbReference type="ChEBI" id="CHEBI:90602"/>
        <dbReference type="EC" id="2.7.7.59"/>
    </reaction>
</comment>
<dbReference type="EMBL" id="AP014568">
    <property type="protein sequence ID" value="BAO80818.1"/>
    <property type="molecule type" value="Genomic_DNA"/>
</dbReference>
<evidence type="ECO:0000256" key="3">
    <source>
        <dbReference type="ARBA" id="ARBA00022737"/>
    </source>
</evidence>
<evidence type="ECO:0000313" key="10">
    <source>
        <dbReference type="EMBL" id="BAO80818.1"/>
    </source>
</evidence>
<name>A0A060NMS9_9BURK</name>
<dbReference type="CDD" id="cd04900">
    <property type="entry name" value="ACT_UUR-like_1"/>
    <property type="match status" value="1"/>
</dbReference>
<comment type="cofactor">
    <cofactor evidence="7">
        <name>Mg(2+)</name>
        <dbReference type="ChEBI" id="CHEBI:18420"/>
    </cofactor>
</comment>
<keyword evidence="5 7" id="KW-0460">Magnesium</keyword>
<dbReference type="NCBIfam" id="NF002837">
    <property type="entry name" value="PRK03059.1"/>
    <property type="match status" value="1"/>
</dbReference>
<evidence type="ECO:0000256" key="5">
    <source>
        <dbReference type="ARBA" id="ARBA00022842"/>
    </source>
</evidence>
<dbReference type="HOGENOM" id="CLU_012833_0_0_4"/>
<dbReference type="PIRSF" id="PIRSF006288">
    <property type="entry name" value="PII_uridyltransf"/>
    <property type="match status" value="1"/>
</dbReference>
<dbReference type="GO" id="GO:0006808">
    <property type="term" value="P:regulation of nitrogen utilization"/>
    <property type="evidence" value="ECO:0007669"/>
    <property type="project" value="UniProtKB-UniRule"/>
</dbReference>
<keyword evidence="11" id="KW-1185">Reference proteome</keyword>
<feature type="domain" description="ACT" evidence="8">
    <location>
        <begin position="726"/>
        <end position="798"/>
    </location>
</feature>
<evidence type="ECO:0000256" key="4">
    <source>
        <dbReference type="ARBA" id="ARBA00022801"/>
    </source>
</evidence>
<comment type="similarity">
    <text evidence="7">Belongs to the GlnD family.</text>
</comment>
<dbReference type="CDD" id="cd04899">
    <property type="entry name" value="ACT_ACR-UUR-like_2"/>
    <property type="match status" value="1"/>
</dbReference>
<dbReference type="CDD" id="cd05401">
    <property type="entry name" value="NT_GlnE_GlnD_like"/>
    <property type="match status" value="1"/>
</dbReference>
<dbReference type="KEGG" id="cbaa:SRAA_0964"/>
<comment type="caution">
    <text evidence="7">Lacks conserved residue(s) required for the propagation of feature annotation.</text>
</comment>
<dbReference type="EC" id="2.7.7.59" evidence="7"/>
<organism evidence="10 11">
    <name type="scientific">Serpentinimonas raichei</name>
    <dbReference type="NCBI Taxonomy" id="1458425"/>
    <lineage>
        <taxon>Bacteria</taxon>
        <taxon>Pseudomonadati</taxon>
        <taxon>Pseudomonadota</taxon>
        <taxon>Betaproteobacteria</taxon>
        <taxon>Burkholderiales</taxon>
        <taxon>Comamonadaceae</taxon>
        <taxon>Serpentinimonas</taxon>
    </lineage>
</organism>
<dbReference type="InterPro" id="IPR013546">
    <property type="entry name" value="PII_UdlTrfase/GS_AdlTrfase"/>
</dbReference>
<keyword evidence="6 7" id="KW-0511">Multifunctional enzyme</keyword>
<dbReference type="GO" id="GO:0008081">
    <property type="term" value="F:phosphoric diester hydrolase activity"/>
    <property type="evidence" value="ECO:0007669"/>
    <property type="project" value="UniProtKB-UniRule"/>
</dbReference>
<dbReference type="PROSITE" id="PS51831">
    <property type="entry name" value="HD"/>
    <property type="match status" value="1"/>
</dbReference>
<dbReference type="SUPFAM" id="SSF81593">
    <property type="entry name" value="Nucleotidyltransferase substrate binding subunit/domain"/>
    <property type="match status" value="1"/>
</dbReference>
<comment type="activity regulation">
    <text evidence="7">Uridylyltransferase (UTase) activity is inhibited by glutamine, while glutamine activates uridylyl-removing (UR) activity.</text>
</comment>
<evidence type="ECO:0000256" key="1">
    <source>
        <dbReference type="ARBA" id="ARBA00022679"/>
    </source>
</evidence>
<sequence>MHTPSMQAIPAPAAPLSALRQRYQDDRAALLASIGHWEGTARGIHAPLRRLARLADEVLRQLWRQAALPPGCTLVAVGGYGRVELFPHSDIDVLLLLPEALDLEAQPAVKVALEGFIGACWDVGLTIGSSVRTQAQCLHEAAADVTVQTALLESRWLAGARKPFESLVCALLDALDARAFMQAKLLEQRQRHQKYENTPYALEPNCKESPGGLRDLHTILWLAKAAGLGHSWDELVQRGLATALEGRQLKANEALLSLIRARLHVLAGRREDRLVFDLQSALAQAFGYRAQLEGDEAQSPKALHARGARRASEALMRRYYWAAKAVTQLNEVLLLNIQERIDTDQRGNAPPLRALTEHFFDKDGMLEIASDDLYWQHPQAILETFLLHQTAPGITGLSARTLRALYNARGLMNAAFRRDPRNRATFMRILQQPSGITHAFRLMNQTSVLGRYLWAFRSTVGQMQHDLFHVYTVDQHILMVLRNMRRFFIPEHAHEYPFCARLAAGWDKPWLLYVAALFHDIGKGRGGDHSEVGAREVASFARQHGIERADADLIHFLVTEHLSMSRVAQKEDLSDPDVIAAFARRVGNERRLTGLYLLTVADIRGTSPKVWNAWKGKLLEDLYHATVRVLGGAAPDPAAEIEARKREALARLALHALPQQAHQRLWQQLDVGYFMRHSADEIAWHTRQISKALHERESAPGAAFLREAPPSPLVRARQSPVGEGLQVLIHTADHAELFVRACAYFDRGGFSIQDAKIHTTLDGFALDTFQVLPASMPEQHREWIAQVENDLPLTLQQGGPLPAPSKGRLSRRVKSFPILPRVGLQPDEKGQRWLLTVSASDRIGLLYAMARVLAQHQVDVQLAKISTLGERVEDTFLIRGPHLHLVRAQAQLNHDLLHALESD</sequence>
<protein>
    <recommendedName>
        <fullName evidence="7">Bifunctional uridylyltransferase/uridylyl-removing enzyme</fullName>
        <shortName evidence="7">UTase/UR</shortName>
    </recommendedName>
    <alternativeName>
        <fullName evidence="7">Bifunctional [protein-PII] modification enzyme</fullName>
    </alternativeName>
    <alternativeName>
        <fullName evidence="7">Bifunctional nitrogen sensor protein</fullName>
    </alternativeName>
    <domain>
        <recommendedName>
            <fullName evidence="7">[Protein-PII] uridylyltransferase</fullName>
            <shortName evidence="7">PII uridylyltransferase</shortName>
            <shortName evidence="7">UTase</shortName>
            <ecNumber evidence="7">2.7.7.59</ecNumber>
        </recommendedName>
    </domain>
    <domain>
        <recommendedName>
            <fullName evidence="7">[Protein-PII]-UMP uridylyl-removing enzyme</fullName>
            <shortName evidence="7">UR</shortName>
            <ecNumber evidence="7">3.1.4.-</ecNumber>
        </recommendedName>
    </domain>
</protein>
<comment type="function">
    <text evidence="7">Modifies, by uridylylation and deuridylylation, the PII regulatory proteins (GlnB and homologs), in response to the nitrogen status of the cell that GlnD senses through the glutamine level. Under low glutamine levels, catalyzes the conversion of the PII proteins and UTP to PII-UMP and PPi, while under higher glutamine levels, GlnD hydrolyzes PII-UMP to PII and UMP (deuridylylation). Thus, controls uridylylation state and activity of the PII proteins, and plays an important role in the regulation of nitrogen metabolism.</text>
</comment>
<evidence type="ECO:0000259" key="8">
    <source>
        <dbReference type="PROSITE" id="PS51671"/>
    </source>
</evidence>
<feature type="domain" description="HD" evidence="9">
    <location>
        <begin position="473"/>
        <end position="589"/>
    </location>
</feature>
<dbReference type="Pfam" id="PF01966">
    <property type="entry name" value="HD"/>
    <property type="match status" value="1"/>
</dbReference>
<evidence type="ECO:0000259" key="9">
    <source>
        <dbReference type="PROSITE" id="PS51831"/>
    </source>
</evidence>
<evidence type="ECO:0000313" key="11">
    <source>
        <dbReference type="Proteomes" id="UP000067461"/>
    </source>
</evidence>
<dbReference type="CDD" id="cd00077">
    <property type="entry name" value="HDc"/>
    <property type="match status" value="1"/>
</dbReference>
<dbReference type="SUPFAM" id="SSF81301">
    <property type="entry name" value="Nucleotidyltransferase"/>
    <property type="match status" value="1"/>
</dbReference>
<reference evidence="10 11" key="1">
    <citation type="journal article" date="2014" name="Nat. Commun.">
        <title>Physiological and genomic features of highly alkaliphilic hydrogen-utilizing Betaproteobacteria from a continental serpentinizing site.</title>
        <authorList>
            <person name="Suzuki S."/>
            <person name="Kuenen J.G."/>
            <person name="Schipper K."/>
            <person name="van der Velde S."/>
            <person name="Ishii S."/>
            <person name="Wu A."/>
            <person name="Sorokin D.Y."/>
            <person name="Tenney A."/>
            <person name="Meng X.Y."/>
            <person name="Morrill P.L."/>
            <person name="Kamagata Y."/>
            <person name="Muyzer G."/>
            <person name="Nealson K.H."/>
        </authorList>
    </citation>
    <scope>NUCLEOTIDE SEQUENCE [LARGE SCALE GENOMIC DNA]</scope>
    <source>
        <strain evidence="10 11">A1</strain>
    </source>
</reference>
<feature type="domain" description="ACT" evidence="8">
    <location>
        <begin position="834"/>
        <end position="903"/>
    </location>
</feature>